<dbReference type="Pfam" id="PF09924">
    <property type="entry name" value="LPG_synthase_C"/>
    <property type="match status" value="1"/>
</dbReference>
<dbReference type="InterPro" id="IPR018149">
    <property type="entry name" value="Lys-tRNA-synth_II_C"/>
</dbReference>
<proteinExistence type="inferred from homology"/>
<dbReference type="InterPro" id="IPR031553">
    <property type="entry name" value="tRNA-synt_2_TM"/>
</dbReference>
<comment type="function">
    <text evidence="16">Catalyzes the production of L-lysyl-tRNA(Lys)transfer and the transfer of a lysyl group from L-lysyl-tRNA(Lys) to membrane-bound phosphatidylglycerol (PG), which produces lysylphosphatidylglycerol (LPG), one of the components of the bacterial membrane with a positive net charge. LPG synthesis contributes to the resistance to cationic antimicrobial peptides (CAMPs) and likely protects M.tuberculosis against the CAMPs produced by competiting microorganisms (bacteriocins). In fact, the modification of anionic phosphatidylglycerol with positively charged L-lysine results in repulsion of the peptides.</text>
</comment>
<dbReference type="InterPro" id="IPR012340">
    <property type="entry name" value="NA-bd_OB-fold"/>
</dbReference>
<keyword evidence="15" id="KW-0511">Multifunctional enzyme</keyword>
<keyword evidence="7" id="KW-0812">Transmembrane</keyword>
<name>A0A7M1QVL0_9ACTO</name>
<reference evidence="21 22" key="1">
    <citation type="submission" date="2020-10" db="EMBL/GenBank/DDBJ databases">
        <title>Trueperella pecoris sp. nov. isolated from bovine and porcine specimens.</title>
        <authorList>
            <person name="Schoenecker L."/>
            <person name="Schnydrig P."/>
            <person name="Brodard I."/>
            <person name="Thomann A."/>
            <person name="Hemphill A."/>
            <person name="Rodriguez-Campos S."/>
            <person name="Perreten V."/>
            <person name="Jores J."/>
            <person name="Kittl S."/>
        </authorList>
    </citation>
    <scope>NUCLEOTIDE SEQUENCE [LARGE SCALE GENOMIC DNA]</scope>
    <source>
        <strain evidence="21 22">15A0121</strain>
    </source>
</reference>
<dbReference type="GO" id="GO:0006430">
    <property type="term" value="P:lysyl-tRNA aminoacylation"/>
    <property type="evidence" value="ECO:0007669"/>
    <property type="project" value="UniProtKB-UniRule"/>
</dbReference>
<keyword evidence="19" id="KW-0648">Protein biosynthesis</keyword>
<keyword evidence="4" id="KW-1003">Cell membrane</keyword>
<protein>
    <recommendedName>
        <fullName evidence="19">Lysine--tRNA ligase</fullName>
        <ecNumber evidence="19">6.1.1.6</ecNumber>
    </recommendedName>
    <alternativeName>
        <fullName evidence="19">Lysyl-tRNA synthetase</fullName>
        <shortName evidence="19">LysRS</shortName>
    </alternativeName>
</protein>
<dbReference type="NCBIfam" id="NF001756">
    <property type="entry name" value="PRK00484.1"/>
    <property type="match status" value="1"/>
</dbReference>
<keyword evidence="12" id="KW-0443">Lipid metabolism</keyword>
<evidence type="ECO:0000256" key="9">
    <source>
        <dbReference type="ARBA" id="ARBA00022741"/>
    </source>
</evidence>
<dbReference type="InterPro" id="IPR004364">
    <property type="entry name" value="Aa-tRNA-synt_II"/>
</dbReference>
<dbReference type="CDD" id="cd04322">
    <property type="entry name" value="LysRS_N"/>
    <property type="match status" value="1"/>
</dbReference>
<dbReference type="PROSITE" id="PS50862">
    <property type="entry name" value="AA_TRNA_LIGASE_II"/>
    <property type="match status" value="1"/>
</dbReference>
<dbReference type="HAMAP" id="MF_00252">
    <property type="entry name" value="Lys_tRNA_synth_class2"/>
    <property type="match status" value="1"/>
</dbReference>
<dbReference type="EMBL" id="CP063213">
    <property type="protein sequence ID" value="QOR45365.1"/>
    <property type="molecule type" value="Genomic_DNA"/>
</dbReference>
<feature type="domain" description="Aminoacyl-transfer RNA synthetases class-II family profile" evidence="20">
    <location>
        <begin position="775"/>
        <end position="1091"/>
    </location>
</feature>
<keyword evidence="22" id="KW-1185">Reference proteome</keyword>
<comment type="subcellular location">
    <subcellularLocation>
        <location evidence="1">Cell membrane</location>
        <topology evidence="1">Multi-pass membrane protein</topology>
    </subcellularLocation>
    <subcellularLocation>
        <location evidence="19">Cytoplasm</location>
    </subcellularLocation>
</comment>
<dbReference type="GO" id="GO:0005886">
    <property type="term" value="C:plasma membrane"/>
    <property type="evidence" value="ECO:0007669"/>
    <property type="project" value="UniProtKB-SubCell"/>
</dbReference>
<comment type="similarity">
    <text evidence="3">In the C-terminal section; belongs to the class-II aminoacyl-tRNA synthetase family.</text>
</comment>
<dbReference type="SUPFAM" id="SSF55681">
    <property type="entry name" value="Class II aaRS and biotin synthetases"/>
    <property type="match status" value="1"/>
</dbReference>
<keyword evidence="9 19" id="KW-0547">Nucleotide-binding</keyword>
<evidence type="ECO:0000256" key="17">
    <source>
        <dbReference type="ARBA" id="ARBA00047540"/>
    </source>
</evidence>
<evidence type="ECO:0000256" key="5">
    <source>
        <dbReference type="ARBA" id="ARBA00022598"/>
    </source>
</evidence>
<comment type="cofactor">
    <cofactor evidence="19">
        <name>Mg(2+)</name>
        <dbReference type="ChEBI" id="CHEBI:18420"/>
    </cofactor>
    <text evidence="19">Binds 3 Mg(2+) ions per subunit.</text>
</comment>
<dbReference type="Pfam" id="PF01336">
    <property type="entry name" value="tRNA_anti-codon"/>
    <property type="match status" value="1"/>
</dbReference>
<dbReference type="Pfam" id="PF00152">
    <property type="entry name" value="tRNA-synt_2"/>
    <property type="match status" value="1"/>
</dbReference>
<keyword evidence="10 19" id="KW-0067">ATP-binding</keyword>
<dbReference type="GO" id="GO:0006629">
    <property type="term" value="P:lipid metabolic process"/>
    <property type="evidence" value="ECO:0007669"/>
    <property type="project" value="UniProtKB-KW"/>
</dbReference>
<dbReference type="InterPro" id="IPR044136">
    <property type="entry name" value="Lys-tRNA-ligase_II_N"/>
</dbReference>
<accession>A0A7M1QVL0</accession>
<dbReference type="SUPFAM" id="SSF50249">
    <property type="entry name" value="Nucleic acid-binding proteins"/>
    <property type="match status" value="1"/>
</dbReference>
<evidence type="ECO:0000256" key="16">
    <source>
        <dbReference type="ARBA" id="ARBA00024681"/>
    </source>
</evidence>
<dbReference type="GO" id="GO:0004824">
    <property type="term" value="F:lysine-tRNA ligase activity"/>
    <property type="evidence" value="ECO:0007669"/>
    <property type="project" value="UniProtKB-UniRule"/>
</dbReference>
<keyword evidence="19" id="KW-0460">Magnesium</keyword>
<keyword evidence="11" id="KW-0472">Membrane</keyword>
<evidence type="ECO:0000256" key="6">
    <source>
        <dbReference type="ARBA" id="ARBA00022679"/>
    </source>
</evidence>
<dbReference type="GO" id="GO:0005524">
    <property type="term" value="F:ATP binding"/>
    <property type="evidence" value="ECO:0007669"/>
    <property type="project" value="UniProtKB-UniRule"/>
</dbReference>
<keyword evidence="19" id="KW-0963">Cytoplasm</keyword>
<dbReference type="AlphaFoldDB" id="A0A7M1QVL0"/>
<accession>A0A8A5U6W2</accession>
<evidence type="ECO:0000259" key="20">
    <source>
        <dbReference type="PROSITE" id="PS50862"/>
    </source>
</evidence>
<keyword evidence="8 19" id="KW-0479">Metal-binding</keyword>
<dbReference type="NCBIfam" id="TIGR00499">
    <property type="entry name" value="lysS_bact"/>
    <property type="match status" value="1"/>
</dbReference>
<dbReference type="InterPro" id="IPR006195">
    <property type="entry name" value="aa-tRNA-synth_II"/>
</dbReference>
<evidence type="ECO:0000256" key="15">
    <source>
        <dbReference type="ARBA" id="ARBA00023268"/>
    </source>
</evidence>
<dbReference type="InterPro" id="IPR024320">
    <property type="entry name" value="LPG_synthase_C"/>
</dbReference>
<dbReference type="GO" id="GO:0000049">
    <property type="term" value="F:tRNA binding"/>
    <property type="evidence" value="ECO:0007669"/>
    <property type="project" value="TreeGrafter"/>
</dbReference>
<evidence type="ECO:0000256" key="8">
    <source>
        <dbReference type="ARBA" id="ARBA00022723"/>
    </source>
</evidence>
<comment type="similarity">
    <text evidence="2">In the N-terminal section; belongs to the LPG synthetase family.</text>
</comment>
<dbReference type="GO" id="GO:0050071">
    <property type="term" value="F:phosphatidylglycerol lysyltransferase activity"/>
    <property type="evidence" value="ECO:0007669"/>
    <property type="project" value="UniProtKB-EC"/>
</dbReference>
<evidence type="ECO:0000256" key="11">
    <source>
        <dbReference type="ARBA" id="ARBA00022989"/>
    </source>
</evidence>
<evidence type="ECO:0000256" key="7">
    <source>
        <dbReference type="ARBA" id="ARBA00022692"/>
    </source>
</evidence>
<feature type="binding site" evidence="19">
    <location>
        <position position="1011"/>
    </location>
    <ligand>
        <name>Mg(2+)</name>
        <dbReference type="ChEBI" id="CHEBI:18420"/>
        <label>1</label>
    </ligand>
</feature>
<dbReference type="EC" id="6.1.1.6" evidence="19"/>
<dbReference type="GO" id="GO:0000287">
    <property type="term" value="F:magnesium ion binding"/>
    <property type="evidence" value="ECO:0007669"/>
    <property type="project" value="UniProtKB-UniRule"/>
</dbReference>
<evidence type="ECO:0000256" key="10">
    <source>
        <dbReference type="ARBA" id="ARBA00022840"/>
    </source>
</evidence>
<evidence type="ECO:0000256" key="1">
    <source>
        <dbReference type="ARBA" id="ARBA00004651"/>
    </source>
</evidence>
<evidence type="ECO:0000256" key="19">
    <source>
        <dbReference type="HAMAP-Rule" id="MF_00252"/>
    </source>
</evidence>
<keyword evidence="11" id="KW-1133">Transmembrane helix</keyword>
<evidence type="ECO:0000256" key="18">
    <source>
        <dbReference type="ARBA" id="ARBA00048573"/>
    </source>
</evidence>
<dbReference type="Proteomes" id="UP000595053">
    <property type="component" value="Chromosome"/>
</dbReference>
<dbReference type="NCBIfam" id="NF002821">
    <property type="entry name" value="PRK02983.1"/>
    <property type="match status" value="1"/>
</dbReference>
<evidence type="ECO:0000313" key="21">
    <source>
        <dbReference type="EMBL" id="QOR45365.1"/>
    </source>
</evidence>
<evidence type="ECO:0000256" key="14">
    <source>
        <dbReference type="ARBA" id="ARBA00023251"/>
    </source>
</evidence>
<gene>
    <name evidence="21" type="primary">lysX</name>
    <name evidence="19" type="synonym">lysS</name>
    <name evidence="21" type="ORF">INS88_08890</name>
</gene>
<keyword evidence="13 19" id="KW-0030">Aminoacyl-tRNA synthetase</keyword>
<comment type="subunit">
    <text evidence="19">Homodimer.</text>
</comment>
<dbReference type="PANTHER" id="PTHR42918:SF15">
    <property type="entry name" value="LYSINE--TRNA LIGASE, CHLOROPLASTIC_MITOCHONDRIAL"/>
    <property type="match status" value="1"/>
</dbReference>
<keyword evidence="5 19" id="KW-0436">Ligase</keyword>
<dbReference type="RefSeq" id="WP_197550963.1">
    <property type="nucleotide sequence ID" value="NZ_CP063213.1"/>
</dbReference>
<dbReference type="PRINTS" id="PR00982">
    <property type="entry name" value="TRNASYNTHLYS"/>
</dbReference>
<comment type="similarity">
    <text evidence="19">Belongs to the class-II aminoacyl-tRNA synthetase family.</text>
</comment>
<evidence type="ECO:0000256" key="4">
    <source>
        <dbReference type="ARBA" id="ARBA00022475"/>
    </source>
</evidence>
<comment type="catalytic activity">
    <reaction evidence="17">
        <text>L-lysyl-tRNA(Lys) + a 1,2-diacyl-sn-glycero-3-phospho-(1'-sn-glycerol) = a 1,2-diacyl-sn-glycero-3-phospho-1'-(3'-O-L-lysyl)-sn-glycerol + tRNA(Lys)</text>
        <dbReference type="Rhea" id="RHEA:10668"/>
        <dbReference type="Rhea" id="RHEA-COMP:9696"/>
        <dbReference type="Rhea" id="RHEA-COMP:9697"/>
        <dbReference type="ChEBI" id="CHEBI:64716"/>
        <dbReference type="ChEBI" id="CHEBI:75792"/>
        <dbReference type="ChEBI" id="CHEBI:78442"/>
        <dbReference type="ChEBI" id="CHEBI:78529"/>
        <dbReference type="EC" id="2.3.2.3"/>
    </reaction>
</comment>
<evidence type="ECO:0000256" key="3">
    <source>
        <dbReference type="ARBA" id="ARBA00009968"/>
    </source>
</evidence>
<dbReference type="InterPro" id="IPR045864">
    <property type="entry name" value="aa-tRNA-synth_II/BPL/LPL"/>
</dbReference>
<feature type="binding site" evidence="19">
    <location>
        <position position="1011"/>
    </location>
    <ligand>
        <name>Mg(2+)</name>
        <dbReference type="ChEBI" id="CHEBI:18420"/>
        <label>2</label>
    </ligand>
</feature>
<keyword evidence="6 21" id="KW-0808">Transferase</keyword>
<feature type="binding site" evidence="19">
    <location>
        <position position="1004"/>
    </location>
    <ligand>
        <name>Mg(2+)</name>
        <dbReference type="ChEBI" id="CHEBI:18420"/>
        <label>1</label>
    </ligand>
</feature>
<evidence type="ECO:0000256" key="13">
    <source>
        <dbReference type="ARBA" id="ARBA00023146"/>
    </source>
</evidence>
<comment type="catalytic activity">
    <reaction evidence="18 19">
        <text>tRNA(Lys) + L-lysine + ATP = L-lysyl-tRNA(Lys) + AMP + diphosphate</text>
        <dbReference type="Rhea" id="RHEA:20792"/>
        <dbReference type="Rhea" id="RHEA-COMP:9696"/>
        <dbReference type="Rhea" id="RHEA-COMP:9697"/>
        <dbReference type="ChEBI" id="CHEBI:30616"/>
        <dbReference type="ChEBI" id="CHEBI:32551"/>
        <dbReference type="ChEBI" id="CHEBI:33019"/>
        <dbReference type="ChEBI" id="CHEBI:78442"/>
        <dbReference type="ChEBI" id="CHEBI:78529"/>
        <dbReference type="ChEBI" id="CHEBI:456215"/>
        <dbReference type="EC" id="6.1.1.6"/>
    </reaction>
</comment>
<dbReference type="Gene3D" id="3.30.930.10">
    <property type="entry name" value="Bira Bifunctional Protein, Domain 2"/>
    <property type="match status" value="1"/>
</dbReference>
<sequence length="1094" mass="120928">MTKQDRQDNRKFSLQPVSAGRESIARVFTMLLQVVAVWNIISIPIARYWPRLENVISETLWLTNIPSGPSLVWGLIIGLLASSFMRRQRAALWVFIVVFQVTTILAFDFLPAWNEVEPSWEARILYILSGGSFVFAVLSILLLLWAMPAFPARPARGAWLRALAVGMTGAVIGFVIAYMSGTLLNHVPYGVAAKWALAALGAADPTESPYNLPYPANWFVFALVQIIVALGLLGAIATFFRADPRRVARHIDNELIARKILLSEADSDSLSYFATRDDRYLTTSPNAKAAISWKVTNGVALAAGDPLGDRQAWPEAIAAWQNLARKYGWVPGVISASEEGARAYVDAGLHAITMGDEAVIYPADFSLSKNKAVRRAIAGPRNAGYTVRIRRQEEMDTDDLAHLAQCAERWRVGNERGFSMALGRLGDARDPRIMVVTAHDAAGEVRSLLTFVPWGRRGLSLDLMRRSPDAPSGVNELMMSELMLNAPNFAVDRISLNFAMFRSSFAASEQVGATPLQRLNYRVLMFASRWWQLHSLYESNSKYNPVWKRRLLCYSATQQLTRTLIACGRAEGFLPEVPSAFRRPVPAEKTPSYISEVVDRMAPIYDRLLNPAPVAPKRNEQQRVRIAKLKTLEAAGMDPYPAAVPRTASLGELRPGAEASVVGRIQRIRDHGGVIFADLREATTQVQICLERSGAADMALWRAGVDRGDVVSVTGRLGASRSGEPTFMVEAWAMASKSLVAPPDKFLGVADPEARVRLRHMYLATDDQAWNRLFVRSATVKAVRDFLANRSYIEVETPILQRVHGGANARPFATHINAYDMRLTMRIAPELFLKRLCVAGVDRVFELGRNFRNEGADATHNPEFTSLEAYEAFGDYTTMRELTRELIISAATAVHGSPRVPRPDGGWLDISGPWRALTVHDAVSEATGVSITTETTTDELHALCQKHGIEISRRATHGAMVTELYDELVESQTVEPTFYMDFPIETSPLTAPHRTNPALAERWDLVAFGMELGTAYTELTDPIDQRDRLTRQSLLAAAGDAEAMEIDEEFLGALEFGMRPTGGLGIGIDRLAMFLVNGTIRDTLAFPFAKPAGK</sequence>
<evidence type="ECO:0000313" key="22">
    <source>
        <dbReference type="Proteomes" id="UP000595053"/>
    </source>
</evidence>
<dbReference type="InterPro" id="IPR004365">
    <property type="entry name" value="NA-bd_OB_tRNA"/>
</dbReference>
<dbReference type="InterPro" id="IPR002313">
    <property type="entry name" value="Lys-tRNA-ligase_II"/>
</dbReference>
<dbReference type="Pfam" id="PF16995">
    <property type="entry name" value="tRNA-synt_2_TM"/>
    <property type="match status" value="1"/>
</dbReference>
<keyword evidence="21" id="KW-0012">Acyltransferase</keyword>
<keyword evidence="14" id="KW-0046">Antibiotic resistance</keyword>
<dbReference type="Gene3D" id="2.40.50.140">
    <property type="entry name" value="Nucleic acid-binding proteins"/>
    <property type="match status" value="1"/>
</dbReference>
<evidence type="ECO:0000256" key="12">
    <source>
        <dbReference type="ARBA" id="ARBA00023098"/>
    </source>
</evidence>
<dbReference type="PANTHER" id="PTHR42918">
    <property type="entry name" value="LYSYL-TRNA SYNTHETASE"/>
    <property type="match status" value="1"/>
</dbReference>
<dbReference type="GO" id="GO:0005829">
    <property type="term" value="C:cytosol"/>
    <property type="evidence" value="ECO:0007669"/>
    <property type="project" value="TreeGrafter"/>
</dbReference>
<organism evidence="21 22">
    <name type="scientific">Trueperella pecoris</name>
    <dbReference type="NCBI Taxonomy" id="2733571"/>
    <lineage>
        <taxon>Bacteria</taxon>
        <taxon>Bacillati</taxon>
        <taxon>Actinomycetota</taxon>
        <taxon>Actinomycetes</taxon>
        <taxon>Actinomycetales</taxon>
        <taxon>Actinomycetaceae</taxon>
        <taxon>Trueperella</taxon>
    </lineage>
</organism>
<evidence type="ECO:0000256" key="2">
    <source>
        <dbReference type="ARBA" id="ARBA00005270"/>
    </source>
</evidence>
<dbReference type="GO" id="GO:0046677">
    <property type="term" value="P:response to antibiotic"/>
    <property type="evidence" value="ECO:0007669"/>
    <property type="project" value="UniProtKB-KW"/>
</dbReference>